<dbReference type="STRING" id="538381.GCA_001696535_03752"/>
<dbReference type="GO" id="GO:0160148">
    <property type="term" value="F:tRNA pseudouridine(55) synthase activity"/>
    <property type="evidence" value="ECO:0007669"/>
    <property type="project" value="UniProtKB-EC"/>
</dbReference>
<feature type="active site" description="Nucleophile" evidence="5">
    <location>
        <position position="49"/>
    </location>
</feature>
<dbReference type="InterPro" id="IPR015240">
    <property type="entry name" value="tRNA_sdUridine_synth_fam1_C"/>
</dbReference>
<evidence type="ECO:0000259" key="8">
    <source>
        <dbReference type="Pfam" id="PF16198"/>
    </source>
</evidence>
<keyword evidence="3 5" id="KW-0819">tRNA processing</keyword>
<accession>A0A285SY17</accession>
<evidence type="ECO:0000313" key="10">
    <source>
        <dbReference type="Proteomes" id="UP000219331"/>
    </source>
</evidence>
<dbReference type="EC" id="5.4.99.25" evidence="5"/>
<gene>
    <name evidence="5" type="primary">truB</name>
    <name evidence="9" type="ORF">SAMN05421512_107211</name>
</gene>
<evidence type="ECO:0000256" key="2">
    <source>
        <dbReference type="ARBA" id="ARBA00005642"/>
    </source>
</evidence>
<feature type="domain" description="tRNA pseudouridylate synthase B C-terminal" evidence="8">
    <location>
        <begin position="183"/>
        <end position="248"/>
    </location>
</feature>
<evidence type="ECO:0000256" key="3">
    <source>
        <dbReference type="ARBA" id="ARBA00022694"/>
    </source>
</evidence>
<dbReference type="OrthoDB" id="9802309at2"/>
<dbReference type="SUPFAM" id="SSF55120">
    <property type="entry name" value="Pseudouridine synthase"/>
    <property type="match status" value="1"/>
</dbReference>
<evidence type="ECO:0000313" key="9">
    <source>
        <dbReference type="EMBL" id="SOC13612.1"/>
    </source>
</evidence>
<dbReference type="InterPro" id="IPR002501">
    <property type="entry name" value="PsdUridine_synth_N"/>
</dbReference>
<dbReference type="InterPro" id="IPR032819">
    <property type="entry name" value="TruB_C"/>
</dbReference>
<evidence type="ECO:0000256" key="1">
    <source>
        <dbReference type="ARBA" id="ARBA00000385"/>
    </source>
</evidence>
<dbReference type="InterPro" id="IPR036974">
    <property type="entry name" value="PUA_sf"/>
</dbReference>
<dbReference type="GO" id="GO:0003723">
    <property type="term" value="F:RNA binding"/>
    <property type="evidence" value="ECO:0007669"/>
    <property type="project" value="InterPro"/>
</dbReference>
<dbReference type="HAMAP" id="MF_01080">
    <property type="entry name" value="TruB_bact"/>
    <property type="match status" value="1"/>
</dbReference>
<dbReference type="GO" id="GO:1990481">
    <property type="term" value="P:mRNA pseudouridine synthesis"/>
    <property type="evidence" value="ECO:0007669"/>
    <property type="project" value="TreeGrafter"/>
</dbReference>
<feature type="domain" description="Pseudouridine synthase II N-terminal" evidence="6">
    <location>
        <begin position="34"/>
        <end position="182"/>
    </location>
</feature>
<dbReference type="InterPro" id="IPR014780">
    <property type="entry name" value="tRNA_psdUridine_synth_TruB"/>
</dbReference>
<evidence type="ECO:0000256" key="5">
    <source>
        <dbReference type="HAMAP-Rule" id="MF_01080"/>
    </source>
</evidence>
<dbReference type="EMBL" id="OBML01000007">
    <property type="protein sequence ID" value="SOC13612.1"/>
    <property type="molecule type" value="Genomic_DNA"/>
</dbReference>
<evidence type="ECO:0000259" key="7">
    <source>
        <dbReference type="Pfam" id="PF09157"/>
    </source>
</evidence>
<dbReference type="AlphaFoldDB" id="A0A285SY17"/>
<evidence type="ECO:0000259" key="6">
    <source>
        <dbReference type="Pfam" id="PF01509"/>
    </source>
</evidence>
<protein>
    <recommendedName>
        <fullName evidence="5">tRNA pseudouridine synthase B</fullName>
        <ecNumber evidence="5">5.4.99.25</ecNumber>
    </recommendedName>
    <alternativeName>
        <fullName evidence="5">tRNA pseudouridine(55) synthase</fullName>
        <shortName evidence="5">Psi55 synthase</shortName>
    </alternativeName>
    <alternativeName>
        <fullName evidence="5">tRNA pseudouridylate synthase</fullName>
    </alternativeName>
    <alternativeName>
        <fullName evidence="5">tRNA-uridine isomerase</fullName>
    </alternativeName>
</protein>
<keyword evidence="4 5" id="KW-0413">Isomerase</keyword>
<proteinExistence type="inferred from homology"/>
<sequence>MGRRKKANRNRIDGWLVLDKPVGITSNDALTRLKKILHPEKVGHAGTLDPLASGLLPVAFGEATKTVSFAMDGRKVYRFTVRWGAATETDDTEGPVVATSDARPDAGEIAAILPDFTGTISQVPPKYSAIKVDGARAYDLARGGDEVELAAREIDVHRLELVECPDRDHAVFEAECGKGTYVRALARDIAERLGTCGHVAALRRLVVGPFDEEDMIPLETLEELGQCAPGMGLTEAHADFILPVETALDDIPALAVSRQDAARLRRGQGVLLRGRDAPAFSGLVSVTTQGELVAIGEIERGELLPRRVFNLAPDTSGAIIVERT</sequence>
<keyword evidence="10" id="KW-1185">Reference proteome</keyword>
<name>A0A285SY17_9HYPH</name>
<dbReference type="Gene3D" id="2.30.130.10">
    <property type="entry name" value="PUA domain"/>
    <property type="match status" value="1"/>
</dbReference>
<organism evidence="9 10">
    <name type="scientific">Stappia indica</name>
    <dbReference type="NCBI Taxonomy" id="538381"/>
    <lineage>
        <taxon>Bacteria</taxon>
        <taxon>Pseudomonadati</taxon>
        <taxon>Pseudomonadota</taxon>
        <taxon>Alphaproteobacteria</taxon>
        <taxon>Hyphomicrobiales</taxon>
        <taxon>Stappiaceae</taxon>
        <taxon>Stappia</taxon>
    </lineage>
</organism>
<dbReference type="NCBIfam" id="TIGR00431">
    <property type="entry name" value="TruB"/>
    <property type="match status" value="1"/>
</dbReference>
<dbReference type="CDD" id="cd02573">
    <property type="entry name" value="PseudoU_synth_EcTruB"/>
    <property type="match status" value="1"/>
</dbReference>
<dbReference type="Pfam" id="PF01509">
    <property type="entry name" value="TruB_N"/>
    <property type="match status" value="1"/>
</dbReference>
<comment type="similarity">
    <text evidence="2 5">Belongs to the pseudouridine synthase TruB family. Type 1 subfamily.</text>
</comment>
<dbReference type="Pfam" id="PF16198">
    <property type="entry name" value="TruB_C_2"/>
    <property type="match status" value="1"/>
</dbReference>
<dbReference type="PANTHER" id="PTHR13767">
    <property type="entry name" value="TRNA-PSEUDOURIDINE SYNTHASE"/>
    <property type="match status" value="1"/>
</dbReference>
<dbReference type="Pfam" id="PF09157">
    <property type="entry name" value="TruB-C_2"/>
    <property type="match status" value="1"/>
</dbReference>
<comment type="function">
    <text evidence="5">Responsible for synthesis of pseudouridine from uracil-55 in the psi GC loop of transfer RNAs.</text>
</comment>
<dbReference type="GO" id="GO:0031119">
    <property type="term" value="P:tRNA pseudouridine synthesis"/>
    <property type="evidence" value="ECO:0007669"/>
    <property type="project" value="UniProtKB-UniRule"/>
</dbReference>
<dbReference type="Proteomes" id="UP000219331">
    <property type="component" value="Unassembled WGS sequence"/>
</dbReference>
<feature type="domain" description="tRNA pseudouridine synthase II TruB subfamily 1 C-terminal" evidence="7">
    <location>
        <begin position="252"/>
        <end position="309"/>
    </location>
</feature>
<dbReference type="InterPro" id="IPR020103">
    <property type="entry name" value="PsdUridine_synth_cat_dom_sf"/>
</dbReference>
<dbReference type="PANTHER" id="PTHR13767:SF2">
    <property type="entry name" value="PSEUDOURIDYLATE SYNTHASE TRUB1"/>
    <property type="match status" value="1"/>
</dbReference>
<comment type="catalytic activity">
    <reaction evidence="1 5">
        <text>uridine(55) in tRNA = pseudouridine(55) in tRNA</text>
        <dbReference type="Rhea" id="RHEA:42532"/>
        <dbReference type="Rhea" id="RHEA-COMP:10101"/>
        <dbReference type="Rhea" id="RHEA-COMP:10102"/>
        <dbReference type="ChEBI" id="CHEBI:65314"/>
        <dbReference type="ChEBI" id="CHEBI:65315"/>
        <dbReference type="EC" id="5.4.99.25"/>
    </reaction>
</comment>
<dbReference type="RefSeq" id="WP_097175383.1">
    <property type="nucleotide sequence ID" value="NZ_OBML01000007.1"/>
</dbReference>
<reference evidence="9 10" key="1">
    <citation type="submission" date="2017-08" db="EMBL/GenBank/DDBJ databases">
        <authorList>
            <person name="de Groot N.N."/>
        </authorList>
    </citation>
    <scope>NUCLEOTIDE SEQUENCE [LARGE SCALE GENOMIC DNA]</scope>
    <source>
        <strain evidence="9 10">USBA 352</strain>
    </source>
</reference>
<dbReference type="Gene3D" id="3.30.2350.10">
    <property type="entry name" value="Pseudouridine synthase"/>
    <property type="match status" value="1"/>
</dbReference>
<evidence type="ECO:0000256" key="4">
    <source>
        <dbReference type="ARBA" id="ARBA00023235"/>
    </source>
</evidence>